<proteinExistence type="predicted"/>
<comment type="caution">
    <text evidence="2">The sequence shown here is derived from an EMBL/GenBank/DDBJ whole genome shotgun (WGS) entry which is preliminary data.</text>
</comment>
<feature type="coiled-coil region" evidence="1">
    <location>
        <begin position="19"/>
        <end position="88"/>
    </location>
</feature>
<reference evidence="2 3" key="1">
    <citation type="submission" date="2019-10" db="EMBL/GenBank/DDBJ databases">
        <title>The Genome Sequence of Clostridium tarantellae Isolated from Fish Brain.</title>
        <authorList>
            <person name="Bano L."/>
            <person name="Kiel M."/>
            <person name="Sales G."/>
            <person name="Doxey A.C."/>
            <person name="Mansfield M.J."/>
            <person name="Schiavone M."/>
            <person name="Rossetto O."/>
            <person name="Pirazzini M."/>
            <person name="Dobrindt U."/>
            <person name="Montecucco C."/>
        </authorList>
    </citation>
    <scope>NUCLEOTIDE SEQUENCE [LARGE SCALE GENOMIC DNA]</scope>
    <source>
        <strain evidence="2 3">DSM 3997</strain>
    </source>
</reference>
<organism evidence="2 3">
    <name type="scientific">Clostridium tarantellae</name>
    <dbReference type="NCBI Taxonomy" id="39493"/>
    <lineage>
        <taxon>Bacteria</taxon>
        <taxon>Bacillati</taxon>
        <taxon>Bacillota</taxon>
        <taxon>Clostridia</taxon>
        <taxon>Eubacteriales</taxon>
        <taxon>Clostridiaceae</taxon>
        <taxon>Clostridium</taxon>
    </lineage>
</organism>
<evidence type="ECO:0000313" key="3">
    <source>
        <dbReference type="Proteomes" id="UP000430345"/>
    </source>
</evidence>
<dbReference type="Proteomes" id="UP000430345">
    <property type="component" value="Unassembled WGS sequence"/>
</dbReference>
<keyword evidence="1" id="KW-0175">Coiled coil</keyword>
<dbReference type="RefSeq" id="WP_152891680.1">
    <property type="nucleotide sequence ID" value="NZ_WHJC01000338.1"/>
</dbReference>
<protein>
    <submittedName>
        <fullName evidence="2">Uncharacterized protein</fullName>
    </submittedName>
</protein>
<sequence>MSLSVEKINNALVLQGITLQNLAEEADVTKKEIISFMREEGFTYDFEEGFFIKSDDLQQDLLQRVKELEKQQKEILELLSNTNTIKKENKLDLSLCTEERIQKSYKLSKTTAEKFSEYCKNHREYRVQDLITLALEQFMEKNK</sequence>
<accession>A0A6I1MP59</accession>
<dbReference type="AlphaFoldDB" id="A0A6I1MP59"/>
<evidence type="ECO:0000256" key="1">
    <source>
        <dbReference type="SAM" id="Coils"/>
    </source>
</evidence>
<dbReference type="EMBL" id="WHJC01000338">
    <property type="protein sequence ID" value="MPQ44854.1"/>
    <property type="molecule type" value="Genomic_DNA"/>
</dbReference>
<keyword evidence="3" id="KW-1185">Reference proteome</keyword>
<gene>
    <name evidence="2" type="ORF">GBZ86_14025</name>
</gene>
<name>A0A6I1MP59_9CLOT</name>
<evidence type="ECO:0000313" key="2">
    <source>
        <dbReference type="EMBL" id="MPQ44854.1"/>
    </source>
</evidence>